<comment type="caution">
    <text evidence="2">The sequence shown here is derived from an EMBL/GenBank/DDBJ whole genome shotgun (WGS) entry which is preliminary data.</text>
</comment>
<evidence type="ECO:0000313" key="2">
    <source>
        <dbReference type="EMBL" id="KAJ6804250.1"/>
    </source>
</evidence>
<keyword evidence="3" id="KW-1185">Reference proteome</keyword>
<dbReference type="EMBL" id="JANAVB010036017">
    <property type="protein sequence ID" value="KAJ6804250.1"/>
    <property type="molecule type" value="Genomic_DNA"/>
</dbReference>
<feature type="compositionally biased region" description="Pro residues" evidence="1">
    <location>
        <begin position="30"/>
        <end position="59"/>
    </location>
</feature>
<organism evidence="2 3">
    <name type="scientific">Iris pallida</name>
    <name type="common">Sweet iris</name>
    <dbReference type="NCBI Taxonomy" id="29817"/>
    <lineage>
        <taxon>Eukaryota</taxon>
        <taxon>Viridiplantae</taxon>
        <taxon>Streptophyta</taxon>
        <taxon>Embryophyta</taxon>
        <taxon>Tracheophyta</taxon>
        <taxon>Spermatophyta</taxon>
        <taxon>Magnoliopsida</taxon>
        <taxon>Liliopsida</taxon>
        <taxon>Asparagales</taxon>
        <taxon>Iridaceae</taxon>
        <taxon>Iridoideae</taxon>
        <taxon>Irideae</taxon>
        <taxon>Iris</taxon>
    </lineage>
</organism>
<proteinExistence type="predicted"/>
<gene>
    <name evidence="2" type="ORF">M6B38_187165</name>
</gene>
<evidence type="ECO:0000313" key="3">
    <source>
        <dbReference type="Proteomes" id="UP001140949"/>
    </source>
</evidence>
<name>A0AAX6EJM6_IRIPA</name>
<reference evidence="2" key="2">
    <citation type="submission" date="2023-04" db="EMBL/GenBank/DDBJ databases">
        <authorList>
            <person name="Bruccoleri R.E."/>
            <person name="Oakeley E.J."/>
            <person name="Faust A.-M."/>
            <person name="Dessus-Babus S."/>
            <person name="Altorfer M."/>
            <person name="Burckhardt D."/>
            <person name="Oertli M."/>
            <person name="Naumann U."/>
            <person name="Petersen F."/>
            <person name="Wong J."/>
        </authorList>
    </citation>
    <scope>NUCLEOTIDE SEQUENCE</scope>
    <source>
        <strain evidence="2">GSM-AAB239-AS_SAM_17_03QT</strain>
        <tissue evidence="2">Leaf</tissue>
    </source>
</reference>
<sequence>MGPRHRRLLPQVHRPRLPLHPHARRRRPHPLPPRGPRPRLPPRQPLHHGPLPPAPLPPPPRRRRRLPPLPLRRVHRRRPLREVHGGRHHQLQPPLPHRGRGALLLPPRPLQPRRPDALPPGDEDPLQAALGPRRRRREGGAALRGEVPPELRQGEGGDRADLQLHREGRIRRRRCRRRHSLIDEEKRLGFLDAVVSVKFYSIEQIVIGSAKLLNF</sequence>
<dbReference type="Proteomes" id="UP001140949">
    <property type="component" value="Unassembled WGS sequence"/>
</dbReference>
<feature type="compositionally biased region" description="Basic residues" evidence="1">
    <location>
        <begin position="60"/>
        <end position="79"/>
    </location>
</feature>
<dbReference type="AlphaFoldDB" id="A0AAX6EJM6"/>
<feature type="region of interest" description="Disordered" evidence="1">
    <location>
        <begin position="1"/>
        <end position="157"/>
    </location>
</feature>
<protein>
    <submittedName>
        <fullName evidence="2">PRELI domain containing protein 3B</fullName>
    </submittedName>
</protein>
<feature type="compositionally biased region" description="Basic residues" evidence="1">
    <location>
        <begin position="1"/>
        <end position="29"/>
    </location>
</feature>
<feature type="compositionally biased region" description="Basic and acidic residues" evidence="1">
    <location>
        <begin position="147"/>
        <end position="157"/>
    </location>
</feature>
<evidence type="ECO:0000256" key="1">
    <source>
        <dbReference type="SAM" id="MobiDB-lite"/>
    </source>
</evidence>
<reference evidence="2" key="1">
    <citation type="journal article" date="2023" name="GigaByte">
        <title>Genome assembly of the bearded iris, Iris pallida Lam.</title>
        <authorList>
            <person name="Bruccoleri R.E."/>
            <person name="Oakeley E.J."/>
            <person name="Faust A.M.E."/>
            <person name="Altorfer M."/>
            <person name="Dessus-Babus S."/>
            <person name="Burckhardt D."/>
            <person name="Oertli M."/>
            <person name="Naumann U."/>
            <person name="Petersen F."/>
            <person name="Wong J."/>
        </authorList>
    </citation>
    <scope>NUCLEOTIDE SEQUENCE</scope>
    <source>
        <strain evidence="2">GSM-AAB239-AS_SAM_17_03QT</strain>
    </source>
</reference>
<accession>A0AAX6EJM6</accession>